<dbReference type="SUPFAM" id="SSF52540">
    <property type="entry name" value="P-loop containing nucleoside triphosphate hydrolases"/>
    <property type="match status" value="1"/>
</dbReference>
<organism evidence="6 7">
    <name type="scientific">Enterococcus hermanniensis</name>
    <dbReference type="NCBI Taxonomy" id="249189"/>
    <lineage>
        <taxon>Bacteria</taxon>
        <taxon>Bacillati</taxon>
        <taxon>Bacillota</taxon>
        <taxon>Bacilli</taxon>
        <taxon>Lactobacillales</taxon>
        <taxon>Enterococcaceae</taxon>
        <taxon>Enterococcus</taxon>
    </lineage>
</organism>
<dbReference type="EMBL" id="JXKQ01000003">
    <property type="protein sequence ID" value="OJG46259.1"/>
    <property type="molecule type" value="Genomic_DNA"/>
</dbReference>
<sequence>MMGFLKPTAGNISILGKDAWKNPAELKKHIGYVPGEIAFPDTKSGNTFLKMQSELLHLKDATKINRLIQDLKLDTSADIKRMSKGMKQKTAIVDAFMSEPDILLLDEPTTGLDPVMRDIFIQLVLDAKEKGTTIVMSSHMFNELEPTCDKIAFIQNGKMIDIIDQSKIQTINTFQKVTIKLKKRTDFKKIIKTNVNILSRDDSKNTLTVQITDKEFNIFTDQIKQVEIENMTFDQRGLDDYFEEKLNLEVL</sequence>
<dbReference type="Gene3D" id="3.40.50.300">
    <property type="entry name" value="P-loop containing nucleotide triphosphate hydrolases"/>
    <property type="match status" value="1"/>
</dbReference>
<dbReference type="CDD" id="cd03230">
    <property type="entry name" value="ABC_DR_subfamily_A"/>
    <property type="match status" value="1"/>
</dbReference>
<keyword evidence="3" id="KW-0547">Nucleotide-binding</keyword>
<dbReference type="AlphaFoldDB" id="A0A1L8TPL1"/>
<reference evidence="6 7" key="1">
    <citation type="submission" date="2014-12" db="EMBL/GenBank/DDBJ databases">
        <title>Draft genome sequences of 29 type strains of Enterococci.</title>
        <authorList>
            <person name="Zhong Z."/>
            <person name="Sun Z."/>
            <person name="Liu W."/>
            <person name="Zhang W."/>
            <person name="Zhang H."/>
        </authorList>
    </citation>
    <scope>NUCLEOTIDE SEQUENCE [LARGE SCALE GENOMIC DNA]</scope>
    <source>
        <strain evidence="6 7">DSM 17122</strain>
    </source>
</reference>
<dbReference type="PANTHER" id="PTHR42711:SF5">
    <property type="entry name" value="ABC TRANSPORTER ATP-BINDING PROTEIN NATA"/>
    <property type="match status" value="1"/>
</dbReference>
<dbReference type="Proteomes" id="UP000182077">
    <property type="component" value="Unassembled WGS sequence"/>
</dbReference>
<dbReference type="PANTHER" id="PTHR42711">
    <property type="entry name" value="ABC TRANSPORTER ATP-BINDING PROTEIN"/>
    <property type="match status" value="1"/>
</dbReference>
<dbReference type="GO" id="GO:0016887">
    <property type="term" value="F:ATP hydrolysis activity"/>
    <property type="evidence" value="ECO:0007669"/>
    <property type="project" value="InterPro"/>
</dbReference>
<evidence type="ECO:0000259" key="5">
    <source>
        <dbReference type="Pfam" id="PF00005"/>
    </source>
</evidence>
<protein>
    <submittedName>
        <fullName evidence="6">ABC transporter ATP-binding protein</fullName>
    </submittedName>
</protein>
<keyword evidence="2" id="KW-0813">Transport</keyword>
<evidence type="ECO:0000256" key="2">
    <source>
        <dbReference type="ARBA" id="ARBA00022448"/>
    </source>
</evidence>
<gene>
    <name evidence="6" type="ORF">RV04_GL001425</name>
</gene>
<comment type="similarity">
    <text evidence="1">Belongs to the ABC transporter superfamily.</text>
</comment>
<evidence type="ECO:0000256" key="3">
    <source>
        <dbReference type="ARBA" id="ARBA00022741"/>
    </source>
</evidence>
<keyword evidence="7" id="KW-1185">Reference proteome</keyword>
<dbReference type="GO" id="GO:0005524">
    <property type="term" value="F:ATP binding"/>
    <property type="evidence" value="ECO:0007669"/>
    <property type="project" value="UniProtKB-KW"/>
</dbReference>
<dbReference type="InterPro" id="IPR003439">
    <property type="entry name" value="ABC_transporter-like_ATP-bd"/>
</dbReference>
<dbReference type="InterPro" id="IPR050763">
    <property type="entry name" value="ABC_transporter_ATP-binding"/>
</dbReference>
<evidence type="ECO:0000313" key="7">
    <source>
        <dbReference type="Proteomes" id="UP000182077"/>
    </source>
</evidence>
<evidence type="ECO:0000256" key="4">
    <source>
        <dbReference type="ARBA" id="ARBA00022840"/>
    </source>
</evidence>
<dbReference type="InterPro" id="IPR027417">
    <property type="entry name" value="P-loop_NTPase"/>
</dbReference>
<evidence type="ECO:0000256" key="1">
    <source>
        <dbReference type="ARBA" id="ARBA00005417"/>
    </source>
</evidence>
<proteinExistence type="inferred from homology"/>
<feature type="domain" description="ABC transporter" evidence="5">
    <location>
        <begin position="2"/>
        <end position="110"/>
    </location>
</feature>
<keyword evidence="4 6" id="KW-0067">ATP-binding</keyword>
<comment type="caution">
    <text evidence="6">The sequence shown here is derived from an EMBL/GenBank/DDBJ whole genome shotgun (WGS) entry which is preliminary data.</text>
</comment>
<accession>A0A1L8TPL1</accession>
<dbReference type="STRING" id="249189.RV04_GL001425"/>
<dbReference type="Pfam" id="PF00005">
    <property type="entry name" value="ABC_tran"/>
    <property type="match status" value="1"/>
</dbReference>
<evidence type="ECO:0000313" key="6">
    <source>
        <dbReference type="EMBL" id="OJG46259.1"/>
    </source>
</evidence>
<name>A0A1L8TPL1_9ENTE</name>